<gene>
    <name evidence="2" type="ORF">BU16DRAFT_528352</name>
</gene>
<protein>
    <submittedName>
        <fullName evidence="2">Uncharacterized protein</fullName>
    </submittedName>
</protein>
<feature type="compositionally biased region" description="Gly residues" evidence="1">
    <location>
        <begin position="78"/>
        <end position="89"/>
    </location>
</feature>
<feature type="region of interest" description="Disordered" evidence="1">
    <location>
        <begin position="1"/>
        <end position="64"/>
    </location>
</feature>
<feature type="region of interest" description="Disordered" evidence="1">
    <location>
        <begin position="76"/>
        <end position="95"/>
    </location>
</feature>
<evidence type="ECO:0000256" key="1">
    <source>
        <dbReference type="SAM" id="MobiDB-lite"/>
    </source>
</evidence>
<evidence type="ECO:0000313" key="3">
    <source>
        <dbReference type="Proteomes" id="UP000799750"/>
    </source>
</evidence>
<organism evidence="2 3">
    <name type="scientific">Lophium mytilinum</name>
    <dbReference type="NCBI Taxonomy" id="390894"/>
    <lineage>
        <taxon>Eukaryota</taxon>
        <taxon>Fungi</taxon>
        <taxon>Dikarya</taxon>
        <taxon>Ascomycota</taxon>
        <taxon>Pezizomycotina</taxon>
        <taxon>Dothideomycetes</taxon>
        <taxon>Pleosporomycetidae</taxon>
        <taxon>Mytilinidiales</taxon>
        <taxon>Mytilinidiaceae</taxon>
        <taxon>Lophium</taxon>
    </lineage>
</organism>
<proteinExistence type="predicted"/>
<sequence>MRTRSTTPVPCPPAASIPQPHSLPHQTPPPIAAAASKSENACSTRGGNFEAGAGADGDGLDVTPRGGFAAPRIVCAGGPSGGKGAGRWCGGWRSP</sequence>
<reference evidence="2" key="1">
    <citation type="journal article" date="2020" name="Stud. Mycol.">
        <title>101 Dothideomycetes genomes: a test case for predicting lifestyles and emergence of pathogens.</title>
        <authorList>
            <person name="Haridas S."/>
            <person name="Albert R."/>
            <person name="Binder M."/>
            <person name="Bloem J."/>
            <person name="Labutti K."/>
            <person name="Salamov A."/>
            <person name="Andreopoulos B."/>
            <person name="Baker S."/>
            <person name="Barry K."/>
            <person name="Bills G."/>
            <person name="Bluhm B."/>
            <person name="Cannon C."/>
            <person name="Castanera R."/>
            <person name="Culley D."/>
            <person name="Daum C."/>
            <person name="Ezra D."/>
            <person name="Gonzalez J."/>
            <person name="Henrissat B."/>
            <person name="Kuo A."/>
            <person name="Liang C."/>
            <person name="Lipzen A."/>
            <person name="Lutzoni F."/>
            <person name="Magnuson J."/>
            <person name="Mondo S."/>
            <person name="Nolan M."/>
            <person name="Ohm R."/>
            <person name="Pangilinan J."/>
            <person name="Park H.-J."/>
            <person name="Ramirez L."/>
            <person name="Alfaro M."/>
            <person name="Sun H."/>
            <person name="Tritt A."/>
            <person name="Yoshinaga Y."/>
            <person name="Zwiers L.-H."/>
            <person name="Turgeon B."/>
            <person name="Goodwin S."/>
            <person name="Spatafora J."/>
            <person name="Crous P."/>
            <person name="Grigoriev I."/>
        </authorList>
    </citation>
    <scope>NUCLEOTIDE SEQUENCE</scope>
    <source>
        <strain evidence="2">CBS 269.34</strain>
    </source>
</reference>
<keyword evidence="3" id="KW-1185">Reference proteome</keyword>
<evidence type="ECO:0000313" key="2">
    <source>
        <dbReference type="EMBL" id="KAF2494209.1"/>
    </source>
</evidence>
<dbReference type="Proteomes" id="UP000799750">
    <property type="component" value="Unassembled WGS sequence"/>
</dbReference>
<dbReference type="EMBL" id="MU004191">
    <property type="protein sequence ID" value="KAF2494209.1"/>
    <property type="molecule type" value="Genomic_DNA"/>
</dbReference>
<accession>A0A6A6QPW6</accession>
<dbReference type="AlphaFoldDB" id="A0A6A6QPW6"/>
<name>A0A6A6QPW6_9PEZI</name>